<feature type="compositionally biased region" description="Polar residues" evidence="1">
    <location>
        <begin position="96"/>
        <end position="113"/>
    </location>
</feature>
<reference evidence="3" key="1">
    <citation type="submission" date="2022-11" db="UniProtKB">
        <authorList>
            <consortium name="WormBaseParasite"/>
        </authorList>
    </citation>
    <scope>IDENTIFICATION</scope>
</reference>
<sequence length="113" mass="12899">MFGMATREKANKINTIQAMRRSSRRSSFRRQDSRRSLEKKKKRKSGTPLKMTATSPDNWLRWKRTATRLITASPLTDNARRTTTLPDVPRPKTVAATETNDLQSPMSNVSLHA</sequence>
<feature type="compositionally biased region" description="Polar residues" evidence="1">
    <location>
        <begin position="76"/>
        <end position="85"/>
    </location>
</feature>
<organism evidence="2 3">
    <name type="scientific">Plectus sambesii</name>
    <dbReference type="NCBI Taxonomy" id="2011161"/>
    <lineage>
        <taxon>Eukaryota</taxon>
        <taxon>Metazoa</taxon>
        <taxon>Ecdysozoa</taxon>
        <taxon>Nematoda</taxon>
        <taxon>Chromadorea</taxon>
        <taxon>Plectida</taxon>
        <taxon>Plectina</taxon>
        <taxon>Plectoidea</taxon>
        <taxon>Plectidae</taxon>
        <taxon>Plectus</taxon>
    </lineage>
</organism>
<dbReference type="AlphaFoldDB" id="A0A914V5C5"/>
<feature type="region of interest" description="Disordered" evidence="1">
    <location>
        <begin position="76"/>
        <end position="113"/>
    </location>
</feature>
<keyword evidence="2" id="KW-1185">Reference proteome</keyword>
<evidence type="ECO:0000313" key="3">
    <source>
        <dbReference type="WBParaSite" id="PSAMB.scaffold1565size29956.g13993.t1"/>
    </source>
</evidence>
<proteinExistence type="predicted"/>
<protein>
    <submittedName>
        <fullName evidence="3">Uncharacterized protein</fullName>
    </submittedName>
</protein>
<evidence type="ECO:0000313" key="2">
    <source>
        <dbReference type="Proteomes" id="UP000887566"/>
    </source>
</evidence>
<feature type="compositionally biased region" description="Basic and acidic residues" evidence="1">
    <location>
        <begin position="1"/>
        <end position="11"/>
    </location>
</feature>
<name>A0A914V5C5_9BILA</name>
<dbReference type="WBParaSite" id="PSAMB.scaffold1565size29956.g13993.t1">
    <property type="protein sequence ID" value="PSAMB.scaffold1565size29956.g13993.t1"/>
    <property type="gene ID" value="PSAMB.scaffold1565size29956.g13993"/>
</dbReference>
<dbReference type="Proteomes" id="UP000887566">
    <property type="component" value="Unplaced"/>
</dbReference>
<evidence type="ECO:0000256" key="1">
    <source>
        <dbReference type="SAM" id="MobiDB-lite"/>
    </source>
</evidence>
<accession>A0A914V5C5</accession>
<feature type="region of interest" description="Disordered" evidence="1">
    <location>
        <begin position="1"/>
        <end position="56"/>
    </location>
</feature>